<comment type="caution">
    <text evidence="7">The sequence shown here is derived from an EMBL/GenBank/DDBJ whole genome shotgun (WGS) entry which is preliminary data.</text>
</comment>
<feature type="compositionally biased region" description="Polar residues" evidence="5">
    <location>
        <begin position="348"/>
        <end position="358"/>
    </location>
</feature>
<dbReference type="PRINTS" id="PR00081">
    <property type="entry name" value="GDHRDH"/>
</dbReference>
<keyword evidence="3" id="KW-0560">Oxidoreductase</keyword>
<dbReference type="CDD" id="cd12148">
    <property type="entry name" value="fungal_TF_MHR"/>
    <property type="match status" value="1"/>
</dbReference>
<dbReference type="AlphaFoldDB" id="A0A8H6R5Z8"/>
<dbReference type="FunFam" id="3.40.50.720:FF:000084">
    <property type="entry name" value="Short-chain dehydrogenase reductase"/>
    <property type="match status" value="1"/>
</dbReference>
<comment type="similarity">
    <text evidence="1">Belongs to the short-chain dehydrogenases/reductases (SDR) family.</text>
</comment>
<evidence type="ECO:0000256" key="3">
    <source>
        <dbReference type="ARBA" id="ARBA00023002"/>
    </source>
</evidence>
<dbReference type="PRINTS" id="PR00080">
    <property type="entry name" value="SDRFAMILY"/>
</dbReference>
<dbReference type="PANTHER" id="PTHR43639">
    <property type="entry name" value="OXIDOREDUCTASE, SHORT-CHAIN DEHYDROGENASE/REDUCTASE FAMILY (AFU_ORTHOLOGUE AFUA_5G02870)"/>
    <property type="match status" value="1"/>
</dbReference>
<keyword evidence="2" id="KW-0521">NADP</keyword>
<keyword evidence="8" id="KW-1185">Reference proteome</keyword>
<dbReference type="PROSITE" id="PS00061">
    <property type="entry name" value="ADH_SHORT"/>
    <property type="match status" value="1"/>
</dbReference>
<dbReference type="SMART" id="SM00906">
    <property type="entry name" value="Fungal_trans"/>
    <property type="match status" value="1"/>
</dbReference>
<dbReference type="Proteomes" id="UP000641853">
    <property type="component" value="Unassembled WGS sequence"/>
</dbReference>
<dbReference type="GO" id="GO:0044550">
    <property type="term" value="P:secondary metabolite biosynthetic process"/>
    <property type="evidence" value="ECO:0007669"/>
    <property type="project" value="UniProtKB-ARBA"/>
</dbReference>
<evidence type="ECO:0000256" key="2">
    <source>
        <dbReference type="ARBA" id="ARBA00022857"/>
    </source>
</evidence>
<dbReference type="Gene3D" id="3.40.50.720">
    <property type="entry name" value="NAD(P)-binding Rossmann-like Domain"/>
    <property type="match status" value="1"/>
</dbReference>
<dbReference type="InterPro" id="IPR007219">
    <property type="entry name" value="XnlR_reg_dom"/>
</dbReference>
<reference evidence="7" key="1">
    <citation type="submission" date="2020-06" db="EMBL/GenBank/DDBJ databases">
        <title>Draft genome sequences of strains closely related to Aspergillus parafelis and Aspergillus hiratsukae.</title>
        <authorList>
            <person name="Dos Santos R.A.C."/>
            <person name="Rivero-Menendez O."/>
            <person name="Steenwyk J.L."/>
            <person name="Mead M.E."/>
            <person name="Goldman G.H."/>
            <person name="Alastruey-Izquierdo A."/>
            <person name="Rokas A."/>
        </authorList>
    </citation>
    <scope>NUCLEOTIDE SEQUENCE</scope>
    <source>
        <strain evidence="7">CNM-CM7691</strain>
    </source>
</reference>
<organism evidence="7 8">
    <name type="scientific">Aspergillus felis</name>
    <dbReference type="NCBI Taxonomy" id="1287682"/>
    <lineage>
        <taxon>Eukaryota</taxon>
        <taxon>Fungi</taxon>
        <taxon>Dikarya</taxon>
        <taxon>Ascomycota</taxon>
        <taxon>Pezizomycotina</taxon>
        <taxon>Eurotiomycetes</taxon>
        <taxon>Eurotiomycetidae</taxon>
        <taxon>Eurotiales</taxon>
        <taxon>Aspergillaceae</taxon>
        <taxon>Aspergillus</taxon>
        <taxon>Aspergillus subgen. Fumigati</taxon>
    </lineage>
</organism>
<evidence type="ECO:0000313" key="8">
    <source>
        <dbReference type="Proteomes" id="UP000641853"/>
    </source>
</evidence>
<sequence>MAQDKYLAGKVAIVTGASKLSGIGAAAAIALAEHGANIAVHYSSNAASAQEVVEKIKSLGVQATAIKADASSPDFGTTLVAGTLKAFNTSNIDILVNNAGTAVMHDSAASVPADVWDDVFRVNVRGPFLLIQAALPHMKSGGRIVNTSSIIAKLGSSMLPVYGASKGALNSMSIALAEELGPKGITINLVSPGPIKTDLSMQGSPVAARLERNQHIKREGSTEEVAAAILFLSSPTSGYITGQNLYYAVSRQTFAVLVLQIFRDYKSNRVYGFKYGEFQQPLEAGAAVLSLQTEEDKMRQATALRPMQESTEDGAKYTAVQNRIVRLEAQLKAVTSGQSVPTKGKGSASETETPQSESPLDCSCGRQIFNTNFSIHYDSGIHWVDLFPSLRELYFQASAEAESKWSQEKRGPVLIGAVSPDSLALAKYHPTPGEAELLMSIFFENVNPFVRVLNKNAFQSDMQRYRTGKHPQPELVDSLLFSIYGLAVMSLESQNAVDMFGLPKEWLLDKYQEAQEIALHRLNFIHSSEPAVFQNFLYYLVFLFERGSYRTATTLLGLAVRIAQRIGLHKDPSWFSYSPWMSEWRRRLWNQLILLEQRAVAFDGTQSLLSFPWDTQLPLNADDGAWNTSLFMKPSEIPSPTQDFTDMTPILVKRHVLSILCPVRQKIRTRPYPQQVQHIEAGFKEATHFFQSVGTDKQGLANFVQAVCEIEFGNLRLMAGQAVVRSGSANSEFLSQLYLESLALLERIASVRNSVPNPGWLWYLRTSPPVFAIAITLTHLCSEPANCHSERAWRQINSFFDEYGKENGTIQSASMAALQSLRETAMLSSGFPADRPAVAYSDDQYLLQSPENMDTDYLIQPAADLFSDMWSNSLLGGSLPTI</sequence>
<dbReference type="InterPro" id="IPR036291">
    <property type="entry name" value="NAD(P)-bd_dom_sf"/>
</dbReference>
<dbReference type="GO" id="GO:0006351">
    <property type="term" value="P:DNA-templated transcription"/>
    <property type="evidence" value="ECO:0007669"/>
    <property type="project" value="InterPro"/>
</dbReference>
<proteinExistence type="inferred from homology"/>
<evidence type="ECO:0000259" key="6">
    <source>
        <dbReference type="SMART" id="SM00906"/>
    </source>
</evidence>
<feature type="region of interest" description="Disordered" evidence="5">
    <location>
        <begin position="336"/>
        <end position="361"/>
    </location>
</feature>
<dbReference type="EMBL" id="JACBAG010001670">
    <property type="protein sequence ID" value="KAF7184131.1"/>
    <property type="molecule type" value="Genomic_DNA"/>
</dbReference>
<dbReference type="SUPFAM" id="SSF51735">
    <property type="entry name" value="NAD(P)-binding Rossmann-fold domains"/>
    <property type="match status" value="1"/>
</dbReference>
<evidence type="ECO:0000256" key="1">
    <source>
        <dbReference type="ARBA" id="ARBA00006484"/>
    </source>
</evidence>
<gene>
    <name evidence="7" type="ORF">CNMCM7691_004690</name>
</gene>
<accession>A0A8H6R5Z8</accession>
<evidence type="ECO:0000256" key="5">
    <source>
        <dbReference type="SAM" id="MobiDB-lite"/>
    </source>
</evidence>
<evidence type="ECO:0000256" key="4">
    <source>
        <dbReference type="ARBA" id="ARBA00023242"/>
    </source>
</evidence>
<dbReference type="InterPro" id="IPR002347">
    <property type="entry name" value="SDR_fam"/>
</dbReference>
<dbReference type="Pfam" id="PF13561">
    <property type="entry name" value="adh_short_C2"/>
    <property type="match status" value="1"/>
</dbReference>
<dbReference type="GO" id="GO:0003677">
    <property type="term" value="F:DNA binding"/>
    <property type="evidence" value="ECO:0007669"/>
    <property type="project" value="InterPro"/>
</dbReference>
<dbReference type="GO" id="GO:0016491">
    <property type="term" value="F:oxidoreductase activity"/>
    <property type="evidence" value="ECO:0007669"/>
    <property type="project" value="UniProtKB-KW"/>
</dbReference>
<keyword evidence="4" id="KW-0539">Nucleus</keyword>
<feature type="domain" description="Xylanolytic transcriptional activator regulatory" evidence="6">
    <location>
        <begin position="552"/>
        <end position="624"/>
    </location>
</feature>
<dbReference type="GO" id="GO:0008270">
    <property type="term" value="F:zinc ion binding"/>
    <property type="evidence" value="ECO:0007669"/>
    <property type="project" value="InterPro"/>
</dbReference>
<evidence type="ECO:0000313" key="7">
    <source>
        <dbReference type="EMBL" id="KAF7184131.1"/>
    </source>
</evidence>
<dbReference type="PANTHER" id="PTHR43639:SF1">
    <property type="entry name" value="SHORT-CHAIN DEHYDROGENASE_REDUCTASE FAMILY PROTEIN"/>
    <property type="match status" value="1"/>
</dbReference>
<dbReference type="InterPro" id="IPR020904">
    <property type="entry name" value="Sc_DH/Rdtase_CS"/>
</dbReference>
<protein>
    <recommendedName>
        <fullName evidence="6">Xylanolytic transcriptional activator regulatory domain-containing protein</fullName>
    </recommendedName>
</protein>
<dbReference type="Pfam" id="PF04082">
    <property type="entry name" value="Fungal_trans"/>
    <property type="match status" value="1"/>
</dbReference>
<name>A0A8H6R5Z8_9EURO</name>